<dbReference type="CDD" id="cd07726">
    <property type="entry name" value="ST1585-like_MBL-fold"/>
    <property type="match status" value="1"/>
</dbReference>
<evidence type="ECO:0000259" key="1">
    <source>
        <dbReference type="SMART" id="SM00849"/>
    </source>
</evidence>
<dbReference type="PANTHER" id="PTHR42951">
    <property type="entry name" value="METALLO-BETA-LACTAMASE DOMAIN-CONTAINING"/>
    <property type="match status" value="1"/>
</dbReference>
<dbReference type="InterPro" id="IPR050855">
    <property type="entry name" value="NDM-1-like"/>
</dbReference>
<organism evidence="2 3">
    <name type="scientific">Cloacibacillus porcorum</name>
    <dbReference type="NCBI Taxonomy" id="1197717"/>
    <lineage>
        <taxon>Bacteria</taxon>
        <taxon>Thermotogati</taxon>
        <taxon>Synergistota</taxon>
        <taxon>Synergistia</taxon>
        <taxon>Synergistales</taxon>
        <taxon>Synergistaceae</taxon>
        <taxon>Cloacibacillus</taxon>
    </lineage>
</organism>
<dbReference type="Gene3D" id="3.60.15.10">
    <property type="entry name" value="Ribonuclease Z/Hydroxyacylglutathione hydrolase-like"/>
    <property type="match status" value="1"/>
</dbReference>
<dbReference type="InterPro" id="IPR001279">
    <property type="entry name" value="Metallo-B-lactamas"/>
</dbReference>
<accession>A0A1B2I2E7</accession>
<dbReference type="InterPro" id="IPR037482">
    <property type="entry name" value="ST1585_MBL-fold"/>
</dbReference>
<reference evidence="2" key="1">
    <citation type="submission" date="2016-08" db="EMBL/GenBank/DDBJ databases">
        <title>Complete genome of Cloacibacillus porcorum.</title>
        <authorList>
            <person name="Looft T."/>
            <person name="Bayles D.O."/>
            <person name="Alt D.P."/>
        </authorList>
    </citation>
    <scope>NUCLEOTIDE SEQUENCE [LARGE SCALE GENOMIC DNA]</scope>
    <source>
        <strain evidence="2">CL-84</strain>
    </source>
</reference>
<dbReference type="AlphaFoldDB" id="A0A1B2I2E7"/>
<dbReference type="STRING" id="1197717.BED41_03055"/>
<evidence type="ECO:0000313" key="2">
    <source>
        <dbReference type="EMBL" id="ANZ44155.1"/>
    </source>
</evidence>
<gene>
    <name evidence="2" type="ORF">BED41_03055</name>
</gene>
<evidence type="ECO:0000313" key="3">
    <source>
        <dbReference type="Proteomes" id="UP000093044"/>
    </source>
</evidence>
<dbReference type="InterPro" id="IPR036866">
    <property type="entry name" value="RibonucZ/Hydroxyglut_hydro"/>
</dbReference>
<dbReference type="PANTHER" id="PTHR42951:SF22">
    <property type="entry name" value="METALLO BETA-LACTAMASE SUPERFAMILY LIPOPROTEIN"/>
    <property type="match status" value="1"/>
</dbReference>
<dbReference type="SMART" id="SM00849">
    <property type="entry name" value="Lactamase_B"/>
    <property type="match status" value="1"/>
</dbReference>
<feature type="domain" description="Metallo-beta-lactamase" evidence="1">
    <location>
        <begin position="20"/>
        <end position="225"/>
    </location>
</feature>
<dbReference type="GeneID" id="83056832"/>
<sequence>MRSYGGGIYGIDAHYESEGMAAIYLLVSEGRAAIIETAHNASLPHLLAALKALGVKRENIDYICVTHVHLDHAGGAGSYMREFPQAKLVVHPRGARHMVSPAKLVEGVKAVYGEAETERIYGEIIPVAEERVIAPEDGRELKFGEMTLVCYDAPGHAKHHMIFFEKSTRSLFAGDAFGISYRWMKGADGRWAFPTASPVQFDPAAMTATTEKIVALAPEQIFITHFGELTNVRKNAALLTEGVKKYVEITEAASGDKAKIKAGLAELYRETAEKEGTSLPAATVEESLRVDLELNAQGLSCWYSNSRKK</sequence>
<dbReference type="OrthoDB" id="9761531at2"/>
<keyword evidence="3" id="KW-1185">Reference proteome</keyword>
<dbReference type="KEGG" id="cpor:BED41_03055"/>
<protein>
    <recommendedName>
        <fullName evidence="1">Metallo-beta-lactamase domain-containing protein</fullName>
    </recommendedName>
</protein>
<dbReference type="Pfam" id="PF00753">
    <property type="entry name" value="Lactamase_B"/>
    <property type="match status" value="1"/>
</dbReference>
<proteinExistence type="predicted"/>
<dbReference type="RefSeq" id="WP_066742962.1">
    <property type="nucleotide sequence ID" value="NZ_CP016757.1"/>
</dbReference>
<name>A0A1B2I2E7_9BACT</name>
<dbReference type="EMBL" id="CP016757">
    <property type="protein sequence ID" value="ANZ44155.1"/>
    <property type="molecule type" value="Genomic_DNA"/>
</dbReference>
<dbReference type="Proteomes" id="UP000093044">
    <property type="component" value="Chromosome"/>
</dbReference>
<dbReference type="SUPFAM" id="SSF56281">
    <property type="entry name" value="Metallo-hydrolase/oxidoreductase"/>
    <property type="match status" value="1"/>
</dbReference>